<dbReference type="Proteomes" id="UP000837932">
    <property type="component" value="Unassembled WGS sequence"/>
</dbReference>
<dbReference type="EMBL" id="CAKLPY010000002">
    <property type="protein sequence ID" value="CAH0995996.1"/>
    <property type="molecule type" value="Genomic_DNA"/>
</dbReference>
<organism evidence="2 3">
    <name type="scientific">Emticicia aquatica</name>
    <dbReference type="NCBI Taxonomy" id="1681835"/>
    <lineage>
        <taxon>Bacteria</taxon>
        <taxon>Pseudomonadati</taxon>
        <taxon>Bacteroidota</taxon>
        <taxon>Cytophagia</taxon>
        <taxon>Cytophagales</taxon>
        <taxon>Leadbetterellaceae</taxon>
        <taxon>Emticicia</taxon>
    </lineage>
</organism>
<dbReference type="Gene3D" id="3.10.450.50">
    <property type="match status" value="1"/>
</dbReference>
<gene>
    <name evidence="2" type="ORF">EMA8858_02124</name>
</gene>
<reference evidence="2" key="1">
    <citation type="submission" date="2021-12" db="EMBL/GenBank/DDBJ databases">
        <authorList>
            <person name="Rodrigo-Torres L."/>
            <person name="Arahal R. D."/>
            <person name="Lucena T."/>
        </authorList>
    </citation>
    <scope>NUCLEOTIDE SEQUENCE</scope>
    <source>
        <strain evidence="2">CECT 8858</strain>
    </source>
</reference>
<name>A0ABM9AQL8_9BACT</name>
<protein>
    <recommendedName>
        <fullName evidence="1">SnoaL-like domain-containing protein</fullName>
    </recommendedName>
</protein>
<dbReference type="InterPro" id="IPR037401">
    <property type="entry name" value="SnoaL-like"/>
</dbReference>
<dbReference type="RefSeq" id="WP_238806569.1">
    <property type="nucleotide sequence ID" value="NZ_CAKLPY010000002.1"/>
</dbReference>
<dbReference type="Pfam" id="PF12680">
    <property type="entry name" value="SnoaL_2"/>
    <property type="match status" value="1"/>
</dbReference>
<dbReference type="InterPro" id="IPR032710">
    <property type="entry name" value="NTF2-like_dom_sf"/>
</dbReference>
<sequence length="142" mass="16515">MKTKILFSLAFLTLFSCKNQNTNDDNEKFVKQYFEYFNKHDWNKMANLYTEVAEFKDPSLGQGIVKQSRIQTIKKYTELARAFPDVNDKIVKIYSSAENHVIVEFISSGTAIDKSTFELPICTIFTIENGLISKDFTYYDNF</sequence>
<dbReference type="PROSITE" id="PS51257">
    <property type="entry name" value="PROKAR_LIPOPROTEIN"/>
    <property type="match status" value="1"/>
</dbReference>
<evidence type="ECO:0000313" key="2">
    <source>
        <dbReference type="EMBL" id="CAH0995996.1"/>
    </source>
</evidence>
<accession>A0ABM9AQL8</accession>
<comment type="caution">
    <text evidence="2">The sequence shown here is derived from an EMBL/GenBank/DDBJ whole genome shotgun (WGS) entry which is preliminary data.</text>
</comment>
<feature type="domain" description="SnoaL-like" evidence="1">
    <location>
        <begin position="30"/>
        <end position="133"/>
    </location>
</feature>
<keyword evidence="3" id="KW-1185">Reference proteome</keyword>
<evidence type="ECO:0000259" key="1">
    <source>
        <dbReference type="Pfam" id="PF12680"/>
    </source>
</evidence>
<dbReference type="SUPFAM" id="SSF54427">
    <property type="entry name" value="NTF2-like"/>
    <property type="match status" value="1"/>
</dbReference>
<evidence type="ECO:0000313" key="3">
    <source>
        <dbReference type="Proteomes" id="UP000837932"/>
    </source>
</evidence>
<proteinExistence type="predicted"/>